<proteinExistence type="predicted"/>
<gene>
    <name evidence="2" type="ORF">CEXT_308711</name>
</gene>
<evidence type="ECO:0000313" key="3">
    <source>
        <dbReference type="Proteomes" id="UP001054945"/>
    </source>
</evidence>
<feature type="transmembrane region" description="Helical" evidence="1">
    <location>
        <begin position="6"/>
        <end position="29"/>
    </location>
</feature>
<dbReference type="AlphaFoldDB" id="A0AAV4RRB0"/>
<dbReference type="Proteomes" id="UP001054945">
    <property type="component" value="Unassembled WGS sequence"/>
</dbReference>
<reference evidence="2 3" key="1">
    <citation type="submission" date="2021-06" db="EMBL/GenBank/DDBJ databases">
        <title>Caerostris extrusa draft genome.</title>
        <authorList>
            <person name="Kono N."/>
            <person name="Arakawa K."/>
        </authorList>
    </citation>
    <scope>NUCLEOTIDE SEQUENCE [LARGE SCALE GENOMIC DNA]</scope>
</reference>
<evidence type="ECO:0000313" key="2">
    <source>
        <dbReference type="EMBL" id="GIY23669.1"/>
    </source>
</evidence>
<keyword evidence="3" id="KW-1185">Reference proteome</keyword>
<comment type="caution">
    <text evidence="2">The sequence shown here is derived from an EMBL/GenBank/DDBJ whole genome shotgun (WGS) entry which is preliminary data.</text>
</comment>
<name>A0AAV4RRB0_CAEEX</name>
<sequence length="103" mass="11871">MLTWSSWLVGALHLLAPRACLLWGPWILVLRGRSHRSYDTELKQTKEVIRKKFESSEIIENFPKSKVSINVNDGVPLRLRLNTDLVRNNVAYSIILLLTRADD</sequence>
<protein>
    <submittedName>
        <fullName evidence="2">Uncharacterized protein</fullName>
    </submittedName>
</protein>
<keyword evidence="1" id="KW-0472">Membrane</keyword>
<keyword evidence="1" id="KW-1133">Transmembrane helix</keyword>
<organism evidence="2 3">
    <name type="scientific">Caerostris extrusa</name>
    <name type="common">Bark spider</name>
    <name type="synonym">Caerostris bankana</name>
    <dbReference type="NCBI Taxonomy" id="172846"/>
    <lineage>
        <taxon>Eukaryota</taxon>
        <taxon>Metazoa</taxon>
        <taxon>Ecdysozoa</taxon>
        <taxon>Arthropoda</taxon>
        <taxon>Chelicerata</taxon>
        <taxon>Arachnida</taxon>
        <taxon>Araneae</taxon>
        <taxon>Araneomorphae</taxon>
        <taxon>Entelegynae</taxon>
        <taxon>Araneoidea</taxon>
        <taxon>Araneidae</taxon>
        <taxon>Caerostris</taxon>
    </lineage>
</organism>
<evidence type="ECO:0000256" key="1">
    <source>
        <dbReference type="SAM" id="Phobius"/>
    </source>
</evidence>
<accession>A0AAV4RRB0</accession>
<dbReference type="EMBL" id="BPLR01008299">
    <property type="protein sequence ID" value="GIY23669.1"/>
    <property type="molecule type" value="Genomic_DNA"/>
</dbReference>
<keyword evidence="1" id="KW-0812">Transmembrane</keyword>